<keyword evidence="5" id="KW-0547">Nucleotide-binding</keyword>
<evidence type="ECO:0000256" key="4">
    <source>
        <dbReference type="ARBA" id="ARBA00022692"/>
    </source>
</evidence>
<protein>
    <submittedName>
        <fullName evidence="12">ATP-binding protein AprD</fullName>
    </submittedName>
</protein>
<comment type="subcellular location">
    <subcellularLocation>
        <location evidence="1">Cell membrane</location>
        <topology evidence="1">Multi-pass membrane protein</topology>
    </subcellularLocation>
</comment>
<dbReference type="InterPro" id="IPR036640">
    <property type="entry name" value="ABC1_TM_sf"/>
</dbReference>
<dbReference type="SUPFAM" id="SSF90123">
    <property type="entry name" value="ABC transporter transmembrane region"/>
    <property type="match status" value="1"/>
</dbReference>
<evidence type="ECO:0000256" key="8">
    <source>
        <dbReference type="ARBA" id="ARBA00023136"/>
    </source>
</evidence>
<evidence type="ECO:0000256" key="9">
    <source>
        <dbReference type="SAM" id="Phobius"/>
    </source>
</evidence>
<dbReference type="GO" id="GO:0030253">
    <property type="term" value="P:protein secretion by the type I secretion system"/>
    <property type="evidence" value="ECO:0007669"/>
    <property type="project" value="InterPro"/>
</dbReference>
<dbReference type="GO" id="GO:0140359">
    <property type="term" value="F:ABC-type transporter activity"/>
    <property type="evidence" value="ECO:0007669"/>
    <property type="project" value="InterPro"/>
</dbReference>
<evidence type="ECO:0000313" key="12">
    <source>
        <dbReference type="EMBL" id="SIP97285.1"/>
    </source>
</evidence>
<dbReference type="SMART" id="SM00382">
    <property type="entry name" value="AAA"/>
    <property type="match status" value="1"/>
</dbReference>
<accession>A0A1N6NYT4</accession>
<dbReference type="Gene3D" id="1.20.1560.10">
    <property type="entry name" value="ABC transporter type 1, transmembrane domain"/>
    <property type="match status" value="1"/>
</dbReference>
<dbReference type="Pfam" id="PF00664">
    <property type="entry name" value="ABC_membrane"/>
    <property type="match status" value="1"/>
</dbReference>
<dbReference type="PROSITE" id="PS00211">
    <property type="entry name" value="ABC_TRANSPORTER_1"/>
    <property type="match status" value="1"/>
</dbReference>
<proteinExistence type="predicted"/>
<dbReference type="PANTHER" id="PTHR24221">
    <property type="entry name" value="ATP-BINDING CASSETTE SUB-FAMILY B"/>
    <property type="match status" value="1"/>
</dbReference>
<keyword evidence="4 9" id="KW-0812">Transmembrane</keyword>
<feature type="transmembrane region" description="Helical" evidence="9">
    <location>
        <begin position="168"/>
        <end position="187"/>
    </location>
</feature>
<dbReference type="GO" id="GO:0005886">
    <property type="term" value="C:plasma membrane"/>
    <property type="evidence" value="ECO:0007669"/>
    <property type="project" value="UniProtKB-SubCell"/>
</dbReference>
<dbReference type="AlphaFoldDB" id="A0A1N6NYT4"/>
<dbReference type="InterPro" id="IPR039421">
    <property type="entry name" value="Type_1_exporter"/>
</dbReference>
<evidence type="ECO:0000256" key="2">
    <source>
        <dbReference type="ARBA" id="ARBA00022448"/>
    </source>
</evidence>
<sequence>MASCSDSPETRFAMRLRLDPARDIDAALLRYRSLFWVIALFSGVINLLTVVPALYMMQVFDRVMASRNEMTLLLLTLLALGLFILSSLVEWIRGQVMIKMSVGIDLDLGERLFGVAFQKSLKEHNANPAQVLSDLNALRQFLTGSALISLLDLPWMPIFLIVTGLLHPWLGLFTLLGALILFGLAIWNEHATRDGLEEANQISVHSSKYVNSTLQNAEVIQAMGMLGNLQKRWAALQQRLIGAQTSASDKAARISTITRLVRTAWQSLAMGVAMLLILEGQITGGVMMAAGFLISKAMLPAEQAISSWKQLDSAKASYKRLCQLLDEFPRKVERMSLPAPTGAVRIERLVVNPPNSKRPAVNGIDLALSKGEVLAVIGPSASGKSSLARAMVGVWAPAYGSVRLDGAEIGQWDAEVLGPHLGYLPQDIELFDGTVAENIARFGQADSAQVIEAATLAGIHDMILRFPQGYDTPLGPGGLGLSGGQKQRIGLARALYGKPALVVLDEPNSNLDDAGEAALVAAIDALRKHGSTVVLVTHRPNVLAVVDKLLVLQDGTQKMFGPRDQVLKALFPAASPAGASPSTQTT</sequence>
<keyword evidence="2" id="KW-0813">Transport</keyword>
<feature type="transmembrane region" description="Helical" evidence="9">
    <location>
        <begin position="34"/>
        <end position="58"/>
    </location>
</feature>
<keyword evidence="6 12" id="KW-0067">ATP-binding</keyword>
<dbReference type="PROSITE" id="PS50929">
    <property type="entry name" value="ABC_TM1F"/>
    <property type="match status" value="1"/>
</dbReference>
<dbReference type="GO" id="GO:0030256">
    <property type="term" value="C:type I protein secretion system complex"/>
    <property type="evidence" value="ECO:0007669"/>
    <property type="project" value="InterPro"/>
</dbReference>
<keyword evidence="3" id="KW-1003">Cell membrane</keyword>
<dbReference type="SUPFAM" id="SSF52540">
    <property type="entry name" value="P-loop containing nucleoside triphosphate hydrolases"/>
    <property type="match status" value="1"/>
</dbReference>
<dbReference type="Gene3D" id="3.40.50.300">
    <property type="entry name" value="P-loop containing nucleotide triphosphate hydrolases"/>
    <property type="match status" value="1"/>
</dbReference>
<dbReference type="GO" id="GO:0016887">
    <property type="term" value="F:ATP hydrolysis activity"/>
    <property type="evidence" value="ECO:0007669"/>
    <property type="project" value="InterPro"/>
</dbReference>
<feature type="domain" description="ABC transmembrane type-1" evidence="11">
    <location>
        <begin position="36"/>
        <end position="313"/>
    </location>
</feature>
<name>A0A1N6NYT4_AQUAC</name>
<dbReference type="InterPro" id="IPR017871">
    <property type="entry name" value="ABC_transporter-like_CS"/>
</dbReference>
<evidence type="ECO:0000256" key="5">
    <source>
        <dbReference type="ARBA" id="ARBA00022741"/>
    </source>
</evidence>
<reference evidence="12 13" key="1">
    <citation type="submission" date="2017-01" db="EMBL/GenBank/DDBJ databases">
        <authorList>
            <person name="Mah S.A."/>
            <person name="Swanson W.J."/>
            <person name="Moy G.W."/>
            <person name="Vacquier V.D."/>
        </authorList>
    </citation>
    <scope>NUCLEOTIDE SEQUENCE [LARGE SCALE GENOMIC DNA]</scope>
    <source>
        <strain evidence="12 13">RU36E</strain>
    </source>
</reference>
<dbReference type="InterPro" id="IPR011527">
    <property type="entry name" value="ABC1_TM_dom"/>
</dbReference>
<dbReference type="EMBL" id="FTMP01000001">
    <property type="protein sequence ID" value="SIP97285.1"/>
    <property type="molecule type" value="Genomic_DNA"/>
</dbReference>
<keyword evidence="7 9" id="KW-1133">Transmembrane helix</keyword>
<dbReference type="PROSITE" id="PS50893">
    <property type="entry name" value="ABC_TRANSPORTER_2"/>
    <property type="match status" value="1"/>
</dbReference>
<evidence type="ECO:0000256" key="7">
    <source>
        <dbReference type="ARBA" id="ARBA00022989"/>
    </source>
</evidence>
<dbReference type="InterPro" id="IPR027417">
    <property type="entry name" value="P-loop_NTPase"/>
</dbReference>
<evidence type="ECO:0000256" key="3">
    <source>
        <dbReference type="ARBA" id="ARBA00022475"/>
    </source>
</evidence>
<dbReference type="GO" id="GO:0034040">
    <property type="term" value="F:ATPase-coupled lipid transmembrane transporter activity"/>
    <property type="evidence" value="ECO:0007669"/>
    <property type="project" value="TreeGrafter"/>
</dbReference>
<feature type="transmembrane region" description="Helical" evidence="9">
    <location>
        <begin position="70"/>
        <end position="92"/>
    </location>
</feature>
<feature type="transmembrane region" description="Helical" evidence="9">
    <location>
        <begin position="268"/>
        <end position="294"/>
    </location>
</feature>
<evidence type="ECO:0000259" key="11">
    <source>
        <dbReference type="PROSITE" id="PS50929"/>
    </source>
</evidence>
<evidence type="ECO:0000313" key="13">
    <source>
        <dbReference type="Proteomes" id="UP000185841"/>
    </source>
</evidence>
<dbReference type="PANTHER" id="PTHR24221:SF248">
    <property type="entry name" value="ABC TRANSPORTER TRANSMEMBRANE REGION"/>
    <property type="match status" value="1"/>
</dbReference>
<evidence type="ECO:0000256" key="6">
    <source>
        <dbReference type="ARBA" id="ARBA00022840"/>
    </source>
</evidence>
<dbReference type="InterPro" id="IPR003439">
    <property type="entry name" value="ABC_transporter-like_ATP-bd"/>
</dbReference>
<feature type="domain" description="ABC transporter" evidence="10">
    <location>
        <begin position="344"/>
        <end position="579"/>
    </location>
</feature>
<evidence type="ECO:0000256" key="1">
    <source>
        <dbReference type="ARBA" id="ARBA00004651"/>
    </source>
</evidence>
<dbReference type="FunFam" id="3.40.50.300:FF:001444">
    <property type="entry name" value="ABC transporter ATP-binding protein"/>
    <property type="match status" value="1"/>
</dbReference>
<dbReference type="InterPro" id="IPR010128">
    <property type="entry name" value="ATPase_T1SS_PrtD-like"/>
</dbReference>
<dbReference type="InterPro" id="IPR003593">
    <property type="entry name" value="AAA+_ATPase"/>
</dbReference>
<gene>
    <name evidence="12" type="ORF">SAMN05878282_101643</name>
</gene>
<dbReference type="Pfam" id="PF00005">
    <property type="entry name" value="ABC_tran"/>
    <property type="match status" value="1"/>
</dbReference>
<feature type="transmembrane region" description="Helical" evidence="9">
    <location>
        <begin position="141"/>
        <end position="162"/>
    </location>
</feature>
<organism evidence="12 13">
    <name type="scientific">Aquipseudomonas alcaligenes</name>
    <name type="common">Pseudomonas alcaligenes</name>
    <dbReference type="NCBI Taxonomy" id="43263"/>
    <lineage>
        <taxon>Bacteria</taxon>
        <taxon>Pseudomonadati</taxon>
        <taxon>Pseudomonadota</taxon>
        <taxon>Gammaproteobacteria</taxon>
        <taxon>Pseudomonadales</taxon>
        <taxon>Pseudomonadaceae</taxon>
        <taxon>Aquipseudomonas</taxon>
    </lineage>
</organism>
<dbReference type="Proteomes" id="UP000185841">
    <property type="component" value="Unassembled WGS sequence"/>
</dbReference>
<dbReference type="NCBIfam" id="TIGR01842">
    <property type="entry name" value="type_I_sec_PrtD"/>
    <property type="match status" value="1"/>
</dbReference>
<dbReference type="GO" id="GO:0005524">
    <property type="term" value="F:ATP binding"/>
    <property type="evidence" value="ECO:0007669"/>
    <property type="project" value="UniProtKB-KW"/>
</dbReference>
<evidence type="ECO:0000259" key="10">
    <source>
        <dbReference type="PROSITE" id="PS50893"/>
    </source>
</evidence>
<keyword evidence="8 9" id="KW-0472">Membrane</keyword>